<protein>
    <recommendedName>
        <fullName evidence="2">Ancillary SecYEG translocon subunit/Cell division coordinator CpoB TPR domain-containing protein</fullName>
    </recommendedName>
</protein>
<evidence type="ECO:0000256" key="1">
    <source>
        <dbReference type="SAM" id="Phobius"/>
    </source>
</evidence>
<name>A0A1S8GRX0_9PROT</name>
<dbReference type="InterPro" id="IPR018704">
    <property type="entry name" value="SecYEG/CpoB_TPR"/>
</dbReference>
<dbReference type="AlphaFoldDB" id="A0A1S8GRX0"/>
<dbReference type="EMBL" id="JATM01000001">
    <property type="protein sequence ID" value="OOL19793.1"/>
    <property type="molecule type" value="Genomic_DNA"/>
</dbReference>
<organism evidence="3 4">
    <name type="scientific">Bombella intestini</name>
    <dbReference type="NCBI Taxonomy" id="1539051"/>
    <lineage>
        <taxon>Bacteria</taxon>
        <taxon>Pseudomonadati</taxon>
        <taxon>Pseudomonadota</taxon>
        <taxon>Alphaproteobacteria</taxon>
        <taxon>Acetobacterales</taxon>
        <taxon>Acetobacteraceae</taxon>
        <taxon>Bombella</taxon>
    </lineage>
</organism>
<dbReference type="Proteomes" id="UP000200980">
    <property type="component" value="Unassembled WGS sequence"/>
</dbReference>
<comment type="caution">
    <text evidence="3">The sequence shown here is derived from an EMBL/GenBank/DDBJ whole genome shotgun (WGS) entry which is preliminary data.</text>
</comment>
<keyword evidence="4" id="KW-1185">Reference proteome</keyword>
<keyword evidence="1" id="KW-0812">Transmembrane</keyword>
<gene>
    <name evidence="3" type="ORF">AL01_02200</name>
</gene>
<dbReference type="Pfam" id="PF09976">
    <property type="entry name" value="TPR_21"/>
    <property type="match status" value="1"/>
</dbReference>
<accession>A0A1S8GRX0</accession>
<evidence type="ECO:0000313" key="3">
    <source>
        <dbReference type="EMBL" id="OOL19793.1"/>
    </source>
</evidence>
<keyword evidence="1" id="KW-1133">Transmembrane helix</keyword>
<feature type="transmembrane region" description="Helical" evidence="1">
    <location>
        <begin position="28"/>
        <end position="52"/>
    </location>
</feature>
<proteinExistence type="predicted"/>
<evidence type="ECO:0000259" key="2">
    <source>
        <dbReference type="Pfam" id="PF09976"/>
    </source>
</evidence>
<reference evidence="3 4" key="1">
    <citation type="journal article" date="2016" name="PLoS ONE">
        <title>Whole-Genome Sequence Analysis of Bombella intestini LMG 28161T, a Novel Acetic Acid Bacterium Isolated from the Crop of a Red-Tailed Bumble Bee, Bombus lapidarius.</title>
        <authorList>
            <person name="Li L."/>
            <person name="Illeghems K."/>
            <person name="Van Kerrebroeck S."/>
            <person name="Borremans W."/>
            <person name="Cleenwerck I."/>
            <person name="Smagghe G."/>
            <person name="De Vuyst L."/>
            <person name="Vandamme P."/>
        </authorList>
    </citation>
    <scope>NUCLEOTIDE SEQUENCE [LARGE SCALE GENOMIC DNA]</scope>
    <source>
        <strain evidence="3 4">R-52487</strain>
    </source>
</reference>
<dbReference type="STRING" id="1539051.AL01_02200"/>
<sequence length="237" mass="26015">MVQQGYGVSDDLIKEVEEEQRLLRLRSIALRVGGVFAVLLVLAGISGGVWGWQQHRLHTAQAAASDRYFEAMQLLGDLNSPPSTASDARQKAEGIFSDLAQSAPQGVRSYAAMYLAELKEQDHDHQAALALWQQVADDGASDESLRMMAQYRVLNGRMTTAPRDELRRGYQALVQTGGSWTPLAKEGLAVLDLRDDAKPEERAEARRLLLEVQASPDSTDDLRQRAGMLLQTLGEAG</sequence>
<feature type="domain" description="Ancillary SecYEG translocon subunit/Cell division coordinator CpoB TPR" evidence="2">
    <location>
        <begin position="36"/>
        <end position="153"/>
    </location>
</feature>
<evidence type="ECO:0000313" key="4">
    <source>
        <dbReference type="Proteomes" id="UP000200980"/>
    </source>
</evidence>
<keyword evidence="1" id="KW-0472">Membrane</keyword>